<dbReference type="Gene3D" id="3.40.1350.10">
    <property type="match status" value="1"/>
</dbReference>
<evidence type="ECO:0000256" key="1">
    <source>
        <dbReference type="ARBA" id="ARBA00001946"/>
    </source>
</evidence>
<evidence type="ECO:0000256" key="2">
    <source>
        <dbReference type="ARBA" id="ARBA00022722"/>
    </source>
</evidence>
<evidence type="ECO:0000259" key="4">
    <source>
        <dbReference type="SMART" id="SM00990"/>
    </source>
</evidence>
<feature type="domain" description="VRR-NUC" evidence="4">
    <location>
        <begin position="1"/>
        <end position="80"/>
    </location>
</feature>
<dbReference type="EMBL" id="BK016126">
    <property type="protein sequence ID" value="DAF97097.1"/>
    <property type="molecule type" value="Genomic_DNA"/>
</dbReference>
<keyword evidence="3" id="KW-0378">Hydrolase</keyword>
<keyword evidence="2" id="KW-0540">Nuclease</keyword>
<dbReference type="SMART" id="SM00990">
    <property type="entry name" value="VRR_NUC"/>
    <property type="match status" value="1"/>
</dbReference>
<dbReference type="GO" id="GO:0004518">
    <property type="term" value="F:nuclease activity"/>
    <property type="evidence" value="ECO:0007669"/>
    <property type="project" value="UniProtKB-KW"/>
</dbReference>
<reference evidence="5" key="1">
    <citation type="journal article" date="2021" name="Proc. Natl. Acad. Sci. U.S.A.">
        <title>A Catalog of Tens of Thousands of Viruses from Human Metagenomes Reveals Hidden Associations with Chronic Diseases.</title>
        <authorList>
            <person name="Tisza M.J."/>
            <person name="Buck C.B."/>
        </authorList>
    </citation>
    <scope>NUCLEOTIDE SEQUENCE</scope>
    <source>
        <strain evidence="5">Cthae16</strain>
    </source>
</reference>
<comment type="cofactor">
    <cofactor evidence="1">
        <name>Mg(2+)</name>
        <dbReference type="ChEBI" id="CHEBI:18420"/>
    </cofactor>
</comment>
<dbReference type="InterPro" id="IPR014883">
    <property type="entry name" value="VRR_NUC"/>
</dbReference>
<evidence type="ECO:0000256" key="3">
    <source>
        <dbReference type="ARBA" id="ARBA00022801"/>
    </source>
</evidence>
<protein>
    <submittedName>
        <fullName evidence="5">Nuclease</fullName>
    </submittedName>
</protein>
<organism evidence="5">
    <name type="scientific">Siphoviridae sp. cthae16</name>
    <dbReference type="NCBI Taxonomy" id="2825617"/>
    <lineage>
        <taxon>Viruses</taxon>
        <taxon>Duplodnaviria</taxon>
        <taxon>Heunggongvirae</taxon>
        <taxon>Uroviricota</taxon>
        <taxon>Caudoviricetes</taxon>
    </lineage>
</organism>
<dbReference type="InterPro" id="IPR011856">
    <property type="entry name" value="tRNA_endonuc-like_dom_sf"/>
</dbReference>
<name>A0A8S5URH4_9CAUD</name>
<dbReference type="GO" id="GO:0016788">
    <property type="term" value="F:hydrolase activity, acting on ester bonds"/>
    <property type="evidence" value="ECO:0007669"/>
    <property type="project" value="InterPro"/>
</dbReference>
<proteinExistence type="predicted"/>
<dbReference type="Pfam" id="PF08774">
    <property type="entry name" value="VRR_NUC"/>
    <property type="match status" value="1"/>
</dbReference>
<dbReference type="GO" id="GO:0003676">
    <property type="term" value="F:nucleic acid binding"/>
    <property type="evidence" value="ECO:0007669"/>
    <property type="project" value="InterPro"/>
</dbReference>
<evidence type="ECO:0000313" key="5">
    <source>
        <dbReference type="EMBL" id="DAF97097.1"/>
    </source>
</evidence>
<accession>A0A8S5URH4</accession>
<sequence>MMYHIPNGGSRSKSEAGRFRAEGVKAGVPDICLPVARGGYHGLYIELKRVKGGRVSPAQQWWIAALRNQGYCACVCKGWDDAAHVIKAYLENKIEK</sequence>